<dbReference type="Pfam" id="PF08205">
    <property type="entry name" value="C2-set_2"/>
    <property type="match status" value="1"/>
</dbReference>
<dbReference type="GO" id="GO:0005886">
    <property type="term" value="C:plasma membrane"/>
    <property type="evidence" value="ECO:0007669"/>
    <property type="project" value="UniProtKB-SubCell"/>
</dbReference>
<dbReference type="FunFam" id="2.60.40.10:FF:000200">
    <property type="entry name" value="cell adhesion molecule 1 isoform X1"/>
    <property type="match status" value="1"/>
</dbReference>
<evidence type="ECO:0000259" key="19">
    <source>
        <dbReference type="PROSITE" id="PS50835"/>
    </source>
</evidence>
<comment type="subcellular location">
    <subcellularLocation>
        <location evidence="1">Cell membrane</location>
        <topology evidence="1">Single-pass type I membrane protein</topology>
    </subcellularLocation>
    <subcellularLocation>
        <location evidence="14">Synapse</location>
    </subcellularLocation>
</comment>
<dbReference type="SMART" id="SM00294">
    <property type="entry name" value="4.1m"/>
    <property type="match status" value="1"/>
</dbReference>
<dbReference type="GO" id="GO:0007156">
    <property type="term" value="P:homophilic cell adhesion via plasma membrane adhesion molecules"/>
    <property type="evidence" value="ECO:0007669"/>
    <property type="project" value="TreeGrafter"/>
</dbReference>
<dbReference type="InterPro" id="IPR007110">
    <property type="entry name" value="Ig-like_dom"/>
</dbReference>
<evidence type="ECO:0000256" key="6">
    <source>
        <dbReference type="ARBA" id="ARBA00022729"/>
    </source>
</evidence>
<dbReference type="Ensembl" id="ENSMMOT00000019760.1">
    <property type="protein sequence ID" value="ENSMMOP00000019434.1"/>
    <property type="gene ID" value="ENSMMOG00000014737.1"/>
</dbReference>
<keyword evidence="9" id="KW-0770">Synapse</keyword>
<keyword evidence="5 18" id="KW-0812">Transmembrane</keyword>
<dbReference type="Pfam" id="PF07686">
    <property type="entry name" value="V-set"/>
    <property type="match status" value="1"/>
</dbReference>
<dbReference type="CDD" id="cd05881">
    <property type="entry name" value="IgV_1_Necl-2"/>
    <property type="match status" value="1"/>
</dbReference>
<protein>
    <recommendedName>
        <fullName evidence="16">Cell adhesion molecule 1</fullName>
    </recommendedName>
    <alternativeName>
        <fullName evidence="17">Synaptic cell adhesion molecule</fullName>
    </alternativeName>
</protein>
<keyword evidence="10 18" id="KW-0472">Membrane</keyword>
<dbReference type="GO" id="GO:0005102">
    <property type="term" value="F:signaling receptor binding"/>
    <property type="evidence" value="ECO:0007669"/>
    <property type="project" value="TreeGrafter"/>
</dbReference>
<comment type="similarity">
    <text evidence="2">Belongs to the nectin family.</text>
</comment>
<keyword evidence="13" id="KW-0393">Immunoglobulin domain</keyword>
<dbReference type="InterPro" id="IPR003598">
    <property type="entry name" value="Ig_sub2"/>
</dbReference>
<dbReference type="GO" id="GO:0043005">
    <property type="term" value="C:neuron projection"/>
    <property type="evidence" value="ECO:0007669"/>
    <property type="project" value="TreeGrafter"/>
</dbReference>
<evidence type="ECO:0000256" key="1">
    <source>
        <dbReference type="ARBA" id="ARBA00004251"/>
    </source>
</evidence>
<dbReference type="InterPro" id="IPR013162">
    <property type="entry name" value="CD80_C2-set"/>
</dbReference>
<evidence type="ECO:0000256" key="2">
    <source>
        <dbReference type="ARBA" id="ARBA00007810"/>
    </source>
</evidence>
<sequence>MNIKDVEVDLFRAVFGPLRDPDLNLVCQAVYPYLAASEDAISLSLSLSLSPPHLPLVSQNLVTENVSVVEGETAIISCRVKNNDDSVIQLLNPNRQTIYFRDMRPLKDSRFQLVNFSDNELRVSLSNVSLSDEGRYVCQLYTDPPQEAYADITVLIPPGNPIIEARDEVLREGNETEMTCTAMSSKPAATIRWMKGDKELPGRSKVELTYDKMYTVTSRLTFTVGKEDDGVPIICIVDHPAVKDFQAQKYLEVQYKPEVKIVVEFPQGLTREGENLELTCQAKGKPEPQWVNWVKVDDDVPSHAVITGADLLIENLNKSYNGTYRCMASNSVGESFDDYILYVYDSRAGEGTPRAVDHAVIGGVVAVVVFAMLCLLIVLGRYFARHKGTYFTHEAKGADDAADADTAIINAEGGHTNSDEKKEYYI</sequence>
<dbReference type="InterPro" id="IPR013106">
    <property type="entry name" value="Ig_V-set"/>
</dbReference>
<evidence type="ECO:0000256" key="18">
    <source>
        <dbReference type="SAM" id="Phobius"/>
    </source>
</evidence>
<keyword evidence="21" id="KW-1185">Reference proteome</keyword>
<dbReference type="AlphaFoldDB" id="A0A3Q3X2N9"/>
<feature type="domain" description="Ig-like" evidence="19">
    <location>
        <begin position="257"/>
        <end position="337"/>
    </location>
</feature>
<dbReference type="InterPro" id="IPR003599">
    <property type="entry name" value="Ig_sub"/>
</dbReference>
<evidence type="ECO:0000256" key="11">
    <source>
        <dbReference type="ARBA" id="ARBA00023157"/>
    </source>
</evidence>
<evidence type="ECO:0000256" key="14">
    <source>
        <dbReference type="ARBA" id="ARBA00034103"/>
    </source>
</evidence>
<evidence type="ECO:0000313" key="20">
    <source>
        <dbReference type="Ensembl" id="ENSMMOP00000019434.1"/>
    </source>
</evidence>
<evidence type="ECO:0000256" key="17">
    <source>
        <dbReference type="ARBA" id="ARBA00080773"/>
    </source>
</evidence>
<keyword evidence="4" id="KW-0597">Phosphoprotein</keyword>
<evidence type="ECO:0000256" key="7">
    <source>
        <dbReference type="ARBA" id="ARBA00022737"/>
    </source>
</evidence>
<reference evidence="20" key="2">
    <citation type="submission" date="2025-09" db="UniProtKB">
        <authorList>
            <consortium name="Ensembl"/>
        </authorList>
    </citation>
    <scope>IDENTIFICATION</scope>
</reference>
<keyword evidence="12" id="KW-0325">Glycoprotein</keyword>
<dbReference type="PANTHER" id="PTHR45889">
    <property type="entry name" value="IG-LIKE DOMAIN-CONTAINING PROTEIN"/>
    <property type="match status" value="1"/>
</dbReference>
<evidence type="ECO:0000256" key="16">
    <source>
        <dbReference type="ARBA" id="ARBA00068781"/>
    </source>
</evidence>
<dbReference type="Proteomes" id="UP000261620">
    <property type="component" value="Unplaced"/>
</dbReference>
<reference evidence="20" key="1">
    <citation type="submission" date="2025-08" db="UniProtKB">
        <authorList>
            <consortium name="Ensembl"/>
        </authorList>
    </citation>
    <scope>IDENTIFICATION</scope>
</reference>
<accession>A0A3Q3X2N9</accession>
<dbReference type="GO" id="GO:0008037">
    <property type="term" value="P:cell recognition"/>
    <property type="evidence" value="ECO:0007669"/>
    <property type="project" value="TreeGrafter"/>
</dbReference>
<keyword evidence="8 18" id="KW-1133">Transmembrane helix</keyword>
<dbReference type="FunFam" id="2.60.40.10:FF:000013">
    <property type="entry name" value="cell adhesion molecule 1 isoform X1"/>
    <property type="match status" value="1"/>
</dbReference>
<dbReference type="CDD" id="cd00096">
    <property type="entry name" value="Ig"/>
    <property type="match status" value="1"/>
</dbReference>
<feature type="domain" description="Ig-like" evidence="19">
    <location>
        <begin position="157"/>
        <end position="252"/>
    </location>
</feature>
<dbReference type="STRING" id="94237.ENSMMOP00000019434"/>
<dbReference type="InterPro" id="IPR036179">
    <property type="entry name" value="Ig-like_dom_sf"/>
</dbReference>
<organism evidence="20 21">
    <name type="scientific">Mola mola</name>
    <name type="common">Ocean sunfish</name>
    <name type="synonym">Tetraodon mola</name>
    <dbReference type="NCBI Taxonomy" id="94237"/>
    <lineage>
        <taxon>Eukaryota</taxon>
        <taxon>Metazoa</taxon>
        <taxon>Chordata</taxon>
        <taxon>Craniata</taxon>
        <taxon>Vertebrata</taxon>
        <taxon>Euteleostomi</taxon>
        <taxon>Actinopterygii</taxon>
        <taxon>Neopterygii</taxon>
        <taxon>Teleostei</taxon>
        <taxon>Neoteleostei</taxon>
        <taxon>Acanthomorphata</taxon>
        <taxon>Eupercaria</taxon>
        <taxon>Tetraodontiformes</taxon>
        <taxon>Molidae</taxon>
        <taxon>Mola</taxon>
    </lineage>
</organism>
<dbReference type="InterPro" id="IPR013783">
    <property type="entry name" value="Ig-like_fold"/>
</dbReference>
<feature type="transmembrane region" description="Helical" evidence="18">
    <location>
        <begin position="359"/>
        <end position="379"/>
    </location>
</feature>
<evidence type="ECO:0000256" key="15">
    <source>
        <dbReference type="ARBA" id="ARBA00063829"/>
    </source>
</evidence>
<dbReference type="FunFam" id="2.60.40.10:FF:000184">
    <property type="entry name" value="cell adhesion molecule 1 isoform X2"/>
    <property type="match status" value="1"/>
</dbReference>
<dbReference type="PANTHER" id="PTHR45889:SF2">
    <property type="entry name" value="CELL ADHESION MOLECULE 1"/>
    <property type="match status" value="1"/>
</dbReference>
<evidence type="ECO:0000256" key="9">
    <source>
        <dbReference type="ARBA" id="ARBA00023018"/>
    </source>
</evidence>
<keyword evidence="6" id="KW-0732">Signal</keyword>
<dbReference type="GO" id="GO:0045202">
    <property type="term" value="C:synapse"/>
    <property type="evidence" value="ECO:0007669"/>
    <property type="project" value="UniProtKB-SubCell"/>
</dbReference>
<dbReference type="SMART" id="SM00409">
    <property type="entry name" value="IG"/>
    <property type="match status" value="3"/>
</dbReference>
<evidence type="ECO:0000256" key="3">
    <source>
        <dbReference type="ARBA" id="ARBA00022475"/>
    </source>
</evidence>
<keyword evidence="11" id="KW-1015">Disulfide bond</keyword>
<evidence type="ECO:0000256" key="8">
    <source>
        <dbReference type="ARBA" id="ARBA00022989"/>
    </source>
</evidence>
<dbReference type="SUPFAM" id="SSF48726">
    <property type="entry name" value="Immunoglobulin"/>
    <property type="match status" value="3"/>
</dbReference>
<evidence type="ECO:0000256" key="4">
    <source>
        <dbReference type="ARBA" id="ARBA00022553"/>
    </source>
</evidence>
<dbReference type="OMA" id="TYDRMYT"/>
<evidence type="ECO:0000256" key="5">
    <source>
        <dbReference type="ARBA" id="ARBA00022692"/>
    </source>
</evidence>
<dbReference type="PROSITE" id="PS50835">
    <property type="entry name" value="IG_LIKE"/>
    <property type="match status" value="3"/>
</dbReference>
<dbReference type="InterPro" id="IPR003585">
    <property type="entry name" value="Neurexin-like"/>
</dbReference>
<dbReference type="GO" id="GO:0042271">
    <property type="term" value="P:susceptibility to natural killer cell mediated cytotoxicity"/>
    <property type="evidence" value="ECO:0007669"/>
    <property type="project" value="TreeGrafter"/>
</dbReference>
<proteinExistence type="inferred from homology"/>
<dbReference type="Pfam" id="PF13927">
    <property type="entry name" value="Ig_3"/>
    <property type="match status" value="1"/>
</dbReference>
<dbReference type="GO" id="GO:0051606">
    <property type="term" value="P:detection of stimulus"/>
    <property type="evidence" value="ECO:0007669"/>
    <property type="project" value="TreeGrafter"/>
</dbReference>
<evidence type="ECO:0000313" key="21">
    <source>
        <dbReference type="Proteomes" id="UP000261620"/>
    </source>
</evidence>
<feature type="domain" description="Ig-like" evidence="19">
    <location>
        <begin position="55"/>
        <end position="153"/>
    </location>
</feature>
<comment type="subunit">
    <text evidence="15">Homodimer (via Ig-like V-type domain). Interacts with FARP1. Interacts (via Ig-like V-type domain) with CRTAM (via Ig-like V-type domain); the interaction competes with CRTAM homodimerization and CADM1 homodimerization. Interacts (via C-terminus) with EPB41L3/DAL1. The interaction with EPB41L3/DAL1 may act to anchor CADM1 to the actin cytoskeleton. Interacts (via C-terminus) with MPP2 (via PDZ domain). Interacts (via C-terminus) with MPP3 (via PDZ domain); this interaction connects CADM1 with DLG1. Interacts (via C-terminus) with PALS2 (via PDZ domain).</text>
</comment>
<name>A0A3Q3X2N9_MOLML</name>
<keyword evidence="3" id="KW-1003">Cell membrane</keyword>
<evidence type="ECO:0000256" key="12">
    <source>
        <dbReference type="ARBA" id="ARBA00023180"/>
    </source>
</evidence>
<dbReference type="SMART" id="SM00408">
    <property type="entry name" value="IGc2"/>
    <property type="match status" value="3"/>
</dbReference>
<dbReference type="Gene3D" id="2.60.40.10">
    <property type="entry name" value="Immunoglobulins"/>
    <property type="match status" value="3"/>
</dbReference>
<keyword evidence="7" id="KW-0677">Repeat</keyword>
<evidence type="ECO:0000256" key="13">
    <source>
        <dbReference type="ARBA" id="ARBA00023319"/>
    </source>
</evidence>
<evidence type="ECO:0000256" key="10">
    <source>
        <dbReference type="ARBA" id="ARBA00023136"/>
    </source>
</evidence>